<keyword evidence="9" id="KW-1185">Reference proteome</keyword>
<feature type="transmembrane region" description="Helical" evidence="6">
    <location>
        <begin position="221"/>
        <end position="243"/>
    </location>
</feature>
<feature type="region of interest" description="Disordered" evidence="5">
    <location>
        <begin position="1"/>
        <end position="39"/>
    </location>
</feature>
<dbReference type="Proteomes" id="UP000620104">
    <property type="component" value="Unassembled WGS sequence"/>
</dbReference>
<keyword evidence="4 6" id="KW-0472">Membrane</keyword>
<protein>
    <recommendedName>
        <fullName evidence="7">EamA domain-containing protein</fullName>
    </recommendedName>
</protein>
<name>A0A8H3TSG5_9TREE</name>
<sequence length="554" mass="59662">MSRQDSFTSSKYLGAAPSSRISSRNVTPSGSPTLQPNSSYFPYQSDVRSPLLSPSSISPFRNGSIHLPLATSHERQTWKERGELVQQWFADNQGLVLIAGSQALFASMNASVKVLQGEAQGGGLPTLQLVAIRMAITFFGCISYLYFSNDPNWLFGPPEVRKLLALRGFIGFFGLTGMYQSLRYLTLNDATALGFLSPTTTALLGAMVLKEPFTRREMIAGMVSLVGVIMIARPTFIFGSAAYPSTGLPVSPEGGIGGSRTNWGNIPTPGGARGEPTPAQRVQAVMFALMGVCGSSGAYTAIRAIGKRAKSFHSISYFSFYCVVVSVIGMIVLGEPLVFPKTVVGWCLILLIGVFGLGAQLLVTMGLQREKAGRGSLAMYTQLLWATIIERVLFHTRTSFLSLLGTIIILSAALWVAFSKQEKPVDVENRLEADRITGSGMNTPEIVDGATQVPLSRSLGRARGHSAVLAMADEAMLPSSSSRARRSSISKEEGDMLDPDTSRQLDASYPANGRQARPVRRESVMSARSAYTVRGNGKQKKADSEWTPSQEGAN</sequence>
<feature type="transmembrane region" description="Helical" evidence="6">
    <location>
        <begin position="343"/>
        <end position="365"/>
    </location>
</feature>
<evidence type="ECO:0000256" key="6">
    <source>
        <dbReference type="SAM" id="Phobius"/>
    </source>
</evidence>
<evidence type="ECO:0000256" key="3">
    <source>
        <dbReference type="ARBA" id="ARBA00022989"/>
    </source>
</evidence>
<proteinExistence type="predicted"/>
<feature type="transmembrane region" description="Helical" evidence="6">
    <location>
        <begin position="127"/>
        <end position="147"/>
    </location>
</feature>
<dbReference type="Pfam" id="PF00892">
    <property type="entry name" value="EamA"/>
    <property type="match status" value="2"/>
</dbReference>
<evidence type="ECO:0000256" key="2">
    <source>
        <dbReference type="ARBA" id="ARBA00022692"/>
    </source>
</evidence>
<comment type="subcellular location">
    <subcellularLocation>
        <location evidence="1">Membrane</location>
        <topology evidence="1">Multi-pass membrane protein</topology>
    </subcellularLocation>
</comment>
<feature type="transmembrane region" description="Helical" evidence="6">
    <location>
        <begin position="400"/>
        <end position="418"/>
    </location>
</feature>
<dbReference type="AlphaFoldDB" id="A0A8H3TSG5"/>
<feature type="transmembrane region" description="Helical" evidence="6">
    <location>
        <begin position="317"/>
        <end position="337"/>
    </location>
</feature>
<evidence type="ECO:0000256" key="1">
    <source>
        <dbReference type="ARBA" id="ARBA00004141"/>
    </source>
</evidence>
<feature type="transmembrane region" description="Helical" evidence="6">
    <location>
        <begin position="284"/>
        <end position="305"/>
    </location>
</feature>
<comment type="caution">
    <text evidence="8">The sequence shown here is derived from an EMBL/GenBank/DDBJ whole genome shotgun (WGS) entry which is preliminary data.</text>
</comment>
<dbReference type="InterPro" id="IPR037185">
    <property type="entry name" value="EmrE-like"/>
</dbReference>
<evidence type="ECO:0000256" key="4">
    <source>
        <dbReference type="ARBA" id="ARBA00023136"/>
    </source>
</evidence>
<gene>
    <name evidence="8" type="ORF">NliqN6_2553</name>
</gene>
<evidence type="ECO:0000256" key="5">
    <source>
        <dbReference type="SAM" id="MobiDB-lite"/>
    </source>
</evidence>
<feature type="transmembrane region" description="Helical" evidence="6">
    <location>
        <begin position="168"/>
        <end position="186"/>
    </location>
</feature>
<evidence type="ECO:0000313" key="8">
    <source>
        <dbReference type="EMBL" id="GHJ86151.1"/>
    </source>
</evidence>
<feature type="domain" description="EamA" evidence="7">
    <location>
        <begin position="121"/>
        <end position="232"/>
    </location>
</feature>
<keyword evidence="3 6" id="KW-1133">Transmembrane helix</keyword>
<reference evidence="8" key="1">
    <citation type="submission" date="2020-07" db="EMBL/GenBank/DDBJ databases">
        <title>Draft Genome Sequence of a Deep-Sea Yeast, Naganishia (Cryptococcus) liquefaciens strain N6.</title>
        <authorList>
            <person name="Han Y.W."/>
            <person name="Kajitani R."/>
            <person name="Morimoto H."/>
            <person name="Parhat M."/>
            <person name="Tsubouchi H."/>
            <person name="Bakenova O."/>
            <person name="Ogata M."/>
            <person name="Argunhan B."/>
            <person name="Aoki R."/>
            <person name="Kajiwara S."/>
            <person name="Itoh T."/>
            <person name="Iwasaki H."/>
        </authorList>
    </citation>
    <scope>NUCLEOTIDE SEQUENCE</scope>
    <source>
        <strain evidence="8">N6</strain>
    </source>
</reference>
<dbReference type="PANTHER" id="PTHR22911:SF6">
    <property type="entry name" value="SOLUTE CARRIER FAMILY 35 MEMBER G1"/>
    <property type="match status" value="1"/>
</dbReference>
<evidence type="ECO:0000313" key="9">
    <source>
        <dbReference type="Proteomes" id="UP000620104"/>
    </source>
</evidence>
<dbReference type="GO" id="GO:0016020">
    <property type="term" value="C:membrane"/>
    <property type="evidence" value="ECO:0007669"/>
    <property type="project" value="UniProtKB-SubCell"/>
</dbReference>
<feature type="region of interest" description="Disordered" evidence="5">
    <location>
        <begin position="478"/>
        <end position="554"/>
    </location>
</feature>
<dbReference type="SUPFAM" id="SSF103481">
    <property type="entry name" value="Multidrug resistance efflux transporter EmrE"/>
    <property type="match status" value="2"/>
</dbReference>
<feature type="compositionally biased region" description="Polar residues" evidence="5">
    <location>
        <begin position="1"/>
        <end position="11"/>
    </location>
</feature>
<feature type="compositionally biased region" description="Polar residues" evidence="5">
    <location>
        <begin position="19"/>
        <end position="39"/>
    </location>
</feature>
<keyword evidence="2 6" id="KW-0812">Transmembrane</keyword>
<dbReference type="OrthoDB" id="306876at2759"/>
<dbReference type="InterPro" id="IPR000620">
    <property type="entry name" value="EamA_dom"/>
</dbReference>
<evidence type="ECO:0000259" key="7">
    <source>
        <dbReference type="Pfam" id="PF00892"/>
    </source>
</evidence>
<feature type="domain" description="EamA" evidence="7">
    <location>
        <begin position="285"/>
        <end position="416"/>
    </location>
</feature>
<dbReference type="EMBL" id="BLZA01000017">
    <property type="protein sequence ID" value="GHJ86151.1"/>
    <property type="molecule type" value="Genomic_DNA"/>
</dbReference>
<accession>A0A8H3TSG5</accession>
<dbReference type="PANTHER" id="PTHR22911">
    <property type="entry name" value="ACYL-MALONYL CONDENSING ENZYME-RELATED"/>
    <property type="match status" value="1"/>
</dbReference>
<organism evidence="8 9">
    <name type="scientific">Naganishia liquefaciens</name>
    <dbReference type="NCBI Taxonomy" id="104408"/>
    <lineage>
        <taxon>Eukaryota</taxon>
        <taxon>Fungi</taxon>
        <taxon>Dikarya</taxon>
        <taxon>Basidiomycota</taxon>
        <taxon>Agaricomycotina</taxon>
        <taxon>Tremellomycetes</taxon>
        <taxon>Filobasidiales</taxon>
        <taxon>Filobasidiaceae</taxon>
        <taxon>Naganishia</taxon>
    </lineage>
</organism>